<dbReference type="Gene3D" id="3.40.50.300">
    <property type="entry name" value="P-loop containing nucleotide triphosphate hydrolases"/>
    <property type="match status" value="1"/>
</dbReference>
<evidence type="ECO:0000256" key="2">
    <source>
        <dbReference type="ARBA" id="ARBA00022840"/>
    </source>
</evidence>
<accession>A0A831KBD7</accession>
<name>A0A831KBD7_9GAMM</name>
<gene>
    <name evidence="5" type="ORF">ENG92_01920</name>
</gene>
<proteinExistence type="predicted"/>
<dbReference type="EMBL" id="DRCV01000086">
    <property type="protein sequence ID" value="HDK37759.1"/>
    <property type="molecule type" value="Genomic_DNA"/>
</dbReference>
<keyword evidence="1 3" id="KW-0547">Nucleotide-binding</keyword>
<dbReference type="PANTHER" id="PTHR33477:SF3">
    <property type="entry name" value="P-LOOP NTPASE DOMAIN-CONTAINING PROTEIN LPA1 HOMOLOG 1"/>
    <property type="match status" value="1"/>
</dbReference>
<dbReference type="PANTHER" id="PTHR33477">
    <property type="entry name" value="P-LOOP NTPASE DOMAIN-CONTAINING PROTEIN LPA1 HOMOLOG 1"/>
    <property type="match status" value="1"/>
</dbReference>
<evidence type="ECO:0000256" key="3">
    <source>
        <dbReference type="PROSITE-ProRule" id="PRU00492"/>
    </source>
</evidence>
<dbReference type="AlphaFoldDB" id="A0A831KBD7"/>
<dbReference type="InterPro" id="IPR005144">
    <property type="entry name" value="ATP-cone_dom"/>
</dbReference>
<evidence type="ECO:0000313" key="5">
    <source>
        <dbReference type="EMBL" id="HDK37759.1"/>
    </source>
</evidence>
<protein>
    <recommendedName>
        <fullName evidence="4">ATP-cone domain-containing protein</fullName>
    </recommendedName>
</protein>
<evidence type="ECO:0000259" key="4">
    <source>
        <dbReference type="PROSITE" id="PS51161"/>
    </source>
</evidence>
<reference evidence="5" key="1">
    <citation type="journal article" date="2020" name="mSystems">
        <title>Genome- and Community-Level Interaction Insights into Carbon Utilization and Element Cycling Functions of Hydrothermarchaeota in Hydrothermal Sediment.</title>
        <authorList>
            <person name="Zhou Z."/>
            <person name="Liu Y."/>
            <person name="Xu W."/>
            <person name="Pan J."/>
            <person name="Luo Z.H."/>
            <person name="Li M."/>
        </authorList>
    </citation>
    <scope>NUCLEOTIDE SEQUENCE [LARGE SCALE GENOMIC DNA]</scope>
    <source>
        <strain evidence="5">HyVt-26</strain>
    </source>
</reference>
<dbReference type="Proteomes" id="UP000885822">
    <property type="component" value="Unassembled WGS sequence"/>
</dbReference>
<keyword evidence="2 3" id="KW-0067">ATP-binding</keyword>
<comment type="caution">
    <text evidence="5">The sequence shown here is derived from an EMBL/GenBank/DDBJ whole genome shotgun (WGS) entry which is preliminary data.</text>
</comment>
<dbReference type="GO" id="GO:0005524">
    <property type="term" value="F:ATP binding"/>
    <property type="evidence" value="ECO:0007669"/>
    <property type="project" value="UniProtKB-UniRule"/>
</dbReference>
<evidence type="ECO:0000256" key="1">
    <source>
        <dbReference type="ARBA" id="ARBA00022741"/>
    </source>
</evidence>
<dbReference type="SUPFAM" id="SSF52540">
    <property type="entry name" value="P-loop containing nucleoside triphosphate hydrolases"/>
    <property type="match status" value="1"/>
</dbReference>
<dbReference type="InterPro" id="IPR027417">
    <property type="entry name" value="P-loop_NTPase"/>
</dbReference>
<feature type="domain" description="ATP-cone" evidence="4">
    <location>
        <begin position="87"/>
        <end position="173"/>
    </location>
</feature>
<sequence length="417" mass="46830">MKTIVINHRENEEVPFLRGILVRSLLDAGLSFEDAHAMANEVRDTLVNTKEITAEDLQQRVARLLENRGDTDALDQYRFSSVAPSRIQVNSTSGAVSAFSRGRHTRYLQSAGMKAEKAEYTTELIYAQLISAGISSITTCELGYLTYLCLQQEVGKKAANRYLVWSEFQRSSRPLVLLIGGTVAAGKSTIATEIFHLLEIVRIQSTDMLREVMRMMVPKRLLPVLHTSSFNAWKTLPIQDKEQRDRDQLVAEGYRTQAELLAVPCEAVLQRAVEESVPIILEGVHVHPDMLEKAPGDEDVIKVYVMLAVLKSKKLKSRLRGRGVEVPQRRADRYLDSLDSIWSLQSYLLSEADRCEVPIITTDDKETAIRQVIQQVNVELGKHFTGSAAQVFGGAVQELAQRVETNDWRDIVPLLRG</sequence>
<dbReference type="PROSITE" id="PS51161">
    <property type="entry name" value="ATP_CONE"/>
    <property type="match status" value="1"/>
</dbReference>
<organism evidence="5">
    <name type="scientific">Thiolapillus brandeum</name>
    <dbReference type="NCBI Taxonomy" id="1076588"/>
    <lineage>
        <taxon>Bacteria</taxon>
        <taxon>Pseudomonadati</taxon>
        <taxon>Pseudomonadota</taxon>
        <taxon>Gammaproteobacteria</taxon>
        <taxon>Chromatiales</taxon>
        <taxon>Sedimenticolaceae</taxon>
        <taxon>Thiolapillus</taxon>
    </lineage>
</organism>